<dbReference type="PROSITE" id="PS01229">
    <property type="entry name" value="COF_2"/>
    <property type="match status" value="1"/>
</dbReference>
<evidence type="ECO:0000256" key="1">
    <source>
        <dbReference type="ARBA" id="ARBA00004651"/>
    </source>
</evidence>
<dbReference type="InterPro" id="IPR027256">
    <property type="entry name" value="P-typ_ATPase_IB"/>
</dbReference>
<dbReference type="Gene3D" id="3.40.1110.10">
    <property type="entry name" value="Calcium-transporting ATPase, cytoplasmic domain N"/>
    <property type="match status" value="1"/>
</dbReference>
<dbReference type="GO" id="GO:0016887">
    <property type="term" value="F:ATP hydrolysis activity"/>
    <property type="evidence" value="ECO:0007669"/>
    <property type="project" value="InterPro"/>
</dbReference>
<evidence type="ECO:0000256" key="10">
    <source>
        <dbReference type="ARBA" id="ARBA00022842"/>
    </source>
</evidence>
<dbReference type="InterPro" id="IPR059000">
    <property type="entry name" value="ATPase_P-type_domA"/>
</dbReference>
<dbReference type="CDD" id="cd02079">
    <property type="entry name" value="P-type_ATPase_HM"/>
    <property type="match status" value="1"/>
</dbReference>
<comment type="subcellular location">
    <subcellularLocation>
        <location evidence="1">Cell membrane</location>
        <topology evidence="1">Multi-pass membrane protein</topology>
    </subcellularLocation>
</comment>
<evidence type="ECO:0000256" key="11">
    <source>
        <dbReference type="ARBA" id="ARBA00022967"/>
    </source>
</evidence>
<keyword evidence="12 15" id="KW-1133">Transmembrane helix</keyword>
<dbReference type="CDD" id="cd00371">
    <property type="entry name" value="HMA"/>
    <property type="match status" value="1"/>
</dbReference>
<keyword evidence="10" id="KW-0460">Magnesium</keyword>
<dbReference type="EC" id="3.6.3.4" evidence="17"/>
<dbReference type="InterPro" id="IPR018303">
    <property type="entry name" value="ATPase_P-typ_P_site"/>
</dbReference>
<keyword evidence="6 15" id="KW-0812">Transmembrane</keyword>
<feature type="transmembrane region" description="Helical" evidence="15">
    <location>
        <begin position="277"/>
        <end position="295"/>
    </location>
</feature>
<evidence type="ECO:0000256" key="4">
    <source>
        <dbReference type="ARBA" id="ARBA00022475"/>
    </source>
</evidence>
<dbReference type="NCBIfam" id="TIGR01512">
    <property type="entry name" value="ATPase-IB2_Cd"/>
    <property type="match status" value="1"/>
</dbReference>
<dbReference type="PANTHER" id="PTHR43520:SF5">
    <property type="entry name" value="CATION-TRANSPORTING P-TYPE ATPASE-RELATED"/>
    <property type="match status" value="1"/>
</dbReference>
<keyword evidence="13" id="KW-0406">Ion transport</keyword>
<dbReference type="GO" id="GO:0055070">
    <property type="term" value="P:copper ion homeostasis"/>
    <property type="evidence" value="ECO:0007669"/>
    <property type="project" value="TreeGrafter"/>
</dbReference>
<keyword evidence="7 15" id="KW-0479">Metal-binding</keyword>
<feature type="transmembrane region" description="Helical" evidence="15">
    <location>
        <begin position="429"/>
        <end position="451"/>
    </location>
</feature>
<evidence type="ECO:0000256" key="14">
    <source>
        <dbReference type="ARBA" id="ARBA00023136"/>
    </source>
</evidence>
<keyword evidence="4 15" id="KW-1003">Cell membrane</keyword>
<dbReference type="NCBIfam" id="TIGR01494">
    <property type="entry name" value="ATPase_P-type"/>
    <property type="match status" value="1"/>
</dbReference>
<dbReference type="Gene3D" id="3.40.50.1000">
    <property type="entry name" value="HAD superfamily/HAD-like"/>
    <property type="match status" value="1"/>
</dbReference>
<keyword evidence="9 15" id="KW-0067">ATP-binding</keyword>
<dbReference type="SUPFAM" id="SSF56784">
    <property type="entry name" value="HAD-like"/>
    <property type="match status" value="1"/>
</dbReference>
<comment type="similarity">
    <text evidence="2 15">Belongs to the cation transport ATPase (P-type) (TC 3.A.3) family. Type IB subfamily.</text>
</comment>
<proteinExistence type="inferred from homology"/>
<dbReference type="GO" id="GO:0005507">
    <property type="term" value="F:copper ion binding"/>
    <property type="evidence" value="ECO:0007669"/>
    <property type="project" value="TreeGrafter"/>
</dbReference>
<dbReference type="NCBIfam" id="TIGR01511">
    <property type="entry name" value="ATPase-IB1_Cu"/>
    <property type="match status" value="1"/>
</dbReference>
<feature type="transmembrane region" description="Helical" evidence="15">
    <location>
        <begin position="249"/>
        <end position="271"/>
    </location>
</feature>
<dbReference type="SUPFAM" id="SSF55008">
    <property type="entry name" value="HMA, heavy metal-associated domain"/>
    <property type="match status" value="1"/>
</dbReference>
<sequence length="799" mass="86667">MTPIMKPLDCFHCGEPVLTDTQFTTCINDKEQPMCCPGCQAVSKAIIDAGLTNYYKFRTEPGSKQTALVPEELCTFSAFDLAEVQEDFVHQDSDTSTVSLSIDGITCAACAWLIEHKLKHVTGIVKIQVNSTTERALVTWLPEQIKLSAILNQISAIGYQAAPYQVDEQELLSKQNSRKFLLRLGLAGFATMQVMMFALALYAGYFTDLEVEFRDYFRWVSLIFAAPVVFYSAQPFYFSAIRSMFSGRLNMDVSVSIAILGAYIASCIATINGNGEVYFESVSMFTFFLLLGRYFEQNARQKASVSSSNLHKLVALTAHLITDNGAKETPAKGLKVGDIILVKPGEVVAADGHIVDGTSSLNEAMLTGEQMPVCKTISCDVYAGTINIEQPIRVEVTAVGQEQLVAEIIRLQESASNNKPRVALYVDSISNYFTWTILVVAALTYVVWKIYWPEDAFWVTLSVLVATCPCALALATPTAVTCATGIFTRIGVIARTPGVFEKLTQIRHVVFDKTGTLTCGNLKIESTKMIAGTDEAQVLAIAACLEASSLHPIARAFEPYRDPKLSVEKSQNHIGQGLSGEILGQVYRIGSATFVGVTDITDNTEQAIFLANESQVLAQFSLVDTIRSDAGDTVKQLKKIGCLVSIASGDTSNHVEEVANKIGIEDVNKGLSPEGKLQLVRRYQTQSNVAMFGDGINDAPVLAGANLSIAMGSGAAVTKSSADLILLGDKLSRYTDAVNVAKLTEKIIKQNLFWALGYNLFIIPLAVTGHVLPYVAALGMSASSLIVVGNSLRLLKVRL</sequence>
<evidence type="ECO:0000256" key="3">
    <source>
        <dbReference type="ARBA" id="ARBA00022448"/>
    </source>
</evidence>
<dbReference type="PANTHER" id="PTHR43520">
    <property type="entry name" value="ATP7, ISOFORM B"/>
    <property type="match status" value="1"/>
</dbReference>
<dbReference type="KEGG" id="spsw:Sps_00920"/>
<dbReference type="FunFam" id="3.30.70.100:FF:000005">
    <property type="entry name" value="Copper-exporting P-type ATPase A"/>
    <property type="match status" value="1"/>
</dbReference>
<dbReference type="Pfam" id="PF12156">
    <property type="entry name" value="ATPase-cat_bd"/>
    <property type="match status" value="1"/>
</dbReference>
<dbReference type="STRING" id="225848.Sps_00920"/>
<reference evidence="17 18" key="1">
    <citation type="submission" date="2016-03" db="EMBL/GenBank/DDBJ databases">
        <title>Complete genome sequence of Shewanella psychrophila WP2, a deep sea bacterium isolated from west Pacific sediment.</title>
        <authorList>
            <person name="Xu G."/>
            <person name="Jian H."/>
        </authorList>
    </citation>
    <scope>NUCLEOTIDE SEQUENCE [LARGE SCALE GENOMIC DNA]</scope>
    <source>
        <strain evidence="17 18">WP2</strain>
    </source>
</reference>
<evidence type="ECO:0000259" key="16">
    <source>
        <dbReference type="PROSITE" id="PS50846"/>
    </source>
</evidence>
<dbReference type="InterPro" id="IPR023299">
    <property type="entry name" value="ATPase_P-typ_cyto_dom_N"/>
</dbReference>
<accession>A0A1S6HKS3</accession>
<evidence type="ECO:0000256" key="8">
    <source>
        <dbReference type="ARBA" id="ARBA00022741"/>
    </source>
</evidence>
<dbReference type="SUPFAM" id="SSF81653">
    <property type="entry name" value="Calcium ATPase, transduction domain A"/>
    <property type="match status" value="1"/>
</dbReference>
<dbReference type="SUPFAM" id="SSF81665">
    <property type="entry name" value="Calcium ATPase, transmembrane domain M"/>
    <property type="match status" value="1"/>
</dbReference>
<dbReference type="PRINTS" id="PR00119">
    <property type="entry name" value="CATATPASE"/>
</dbReference>
<feature type="transmembrane region" description="Helical" evidence="15">
    <location>
        <begin position="457"/>
        <end position="487"/>
    </location>
</feature>
<dbReference type="InterPro" id="IPR023298">
    <property type="entry name" value="ATPase_P-typ_TM_dom_sf"/>
</dbReference>
<evidence type="ECO:0000256" key="12">
    <source>
        <dbReference type="ARBA" id="ARBA00022989"/>
    </source>
</evidence>
<dbReference type="InterPro" id="IPR036412">
    <property type="entry name" value="HAD-like_sf"/>
</dbReference>
<dbReference type="InterPro" id="IPR023214">
    <property type="entry name" value="HAD_sf"/>
</dbReference>
<evidence type="ECO:0000256" key="15">
    <source>
        <dbReference type="RuleBase" id="RU362081"/>
    </source>
</evidence>
<feature type="domain" description="HMA" evidence="16">
    <location>
        <begin position="96"/>
        <end position="162"/>
    </location>
</feature>
<gene>
    <name evidence="17" type="ORF">Sps_00920</name>
</gene>
<dbReference type="Proteomes" id="UP000189545">
    <property type="component" value="Chromosome"/>
</dbReference>
<keyword evidence="18" id="KW-1185">Reference proteome</keyword>
<dbReference type="InterPro" id="IPR036163">
    <property type="entry name" value="HMA_dom_sf"/>
</dbReference>
<dbReference type="InterPro" id="IPR017969">
    <property type="entry name" value="Heavy-metal-associated_CS"/>
</dbReference>
<evidence type="ECO:0000256" key="2">
    <source>
        <dbReference type="ARBA" id="ARBA00006024"/>
    </source>
</evidence>
<dbReference type="Gene3D" id="3.30.70.100">
    <property type="match status" value="1"/>
</dbReference>
<evidence type="ECO:0000313" key="18">
    <source>
        <dbReference type="Proteomes" id="UP000189545"/>
    </source>
</evidence>
<dbReference type="Pfam" id="PF00403">
    <property type="entry name" value="HMA"/>
    <property type="match status" value="1"/>
</dbReference>
<feature type="transmembrane region" description="Helical" evidence="15">
    <location>
        <begin position="180"/>
        <end position="204"/>
    </location>
</feature>
<name>A0A1S6HKS3_9GAMM</name>
<dbReference type="GO" id="GO:0005886">
    <property type="term" value="C:plasma membrane"/>
    <property type="evidence" value="ECO:0007669"/>
    <property type="project" value="UniProtKB-SubCell"/>
</dbReference>
<dbReference type="Gene3D" id="2.70.150.10">
    <property type="entry name" value="Calcium-transporting ATPase, cytoplasmic transduction domain A"/>
    <property type="match status" value="1"/>
</dbReference>
<evidence type="ECO:0000256" key="7">
    <source>
        <dbReference type="ARBA" id="ARBA00022723"/>
    </source>
</evidence>
<evidence type="ECO:0000256" key="6">
    <source>
        <dbReference type="ARBA" id="ARBA00022692"/>
    </source>
</evidence>
<dbReference type="Pfam" id="PF00702">
    <property type="entry name" value="Hydrolase"/>
    <property type="match status" value="1"/>
</dbReference>
<protein>
    <submittedName>
        <fullName evidence="17">Copper/silver-translocating P-type ATPase</fullName>
        <ecNumber evidence="17">3.6.3.4</ecNumber>
    </submittedName>
</protein>
<feature type="transmembrane region" description="Helical" evidence="15">
    <location>
        <begin position="216"/>
        <end position="237"/>
    </location>
</feature>
<dbReference type="NCBIfam" id="TIGR01525">
    <property type="entry name" value="ATPase-IB_hvy"/>
    <property type="match status" value="1"/>
</dbReference>
<dbReference type="InterPro" id="IPR006121">
    <property type="entry name" value="HMA_dom"/>
</dbReference>
<evidence type="ECO:0000256" key="9">
    <source>
        <dbReference type="ARBA" id="ARBA00022840"/>
    </source>
</evidence>
<feature type="transmembrane region" description="Helical" evidence="15">
    <location>
        <begin position="752"/>
        <end position="768"/>
    </location>
</feature>
<keyword evidence="11" id="KW-1278">Translocase</keyword>
<dbReference type="InterPro" id="IPR001757">
    <property type="entry name" value="P_typ_ATPase"/>
</dbReference>
<keyword evidence="8 15" id="KW-0547">Nucleotide-binding</keyword>
<dbReference type="PROSITE" id="PS00154">
    <property type="entry name" value="ATPASE_E1_E2"/>
    <property type="match status" value="1"/>
</dbReference>
<dbReference type="InterPro" id="IPR008250">
    <property type="entry name" value="ATPase_P-typ_transduc_dom_A_sf"/>
</dbReference>
<dbReference type="AlphaFoldDB" id="A0A1S6HKS3"/>
<evidence type="ECO:0000313" key="17">
    <source>
        <dbReference type="EMBL" id="AQS36109.1"/>
    </source>
</evidence>
<evidence type="ECO:0000256" key="13">
    <source>
        <dbReference type="ARBA" id="ARBA00023065"/>
    </source>
</evidence>
<dbReference type="PROSITE" id="PS01047">
    <property type="entry name" value="HMA_1"/>
    <property type="match status" value="1"/>
</dbReference>
<dbReference type="InterPro" id="IPR021993">
    <property type="entry name" value="ATPase-cat-bd"/>
</dbReference>
<keyword evidence="14 15" id="KW-0472">Membrane</keyword>
<keyword evidence="17" id="KW-0378">Hydrolase</keyword>
<dbReference type="GO" id="GO:0005524">
    <property type="term" value="F:ATP binding"/>
    <property type="evidence" value="ECO:0007669"/>
    <property type="project" value="UniProtKB-UniRule"/>
</dbReference>
<dbReference type="PROSITE" id="PS50846">
    <property type="entry name" value="HMA_2"/>
    <property type="match status" value="1"/>
</dbReference>
<dbReference type="EMBL" id="CP014782">
    <property type="protein sequence ID" value="AQS36109.1"/>
    <property type="molecule type" value="Genomic_DNA"/>
</dbReference>
<dbReference type="Pfam" id="PF00122">
    <property type="entry name" value="E1-E2_ATPase"/>
    <property type="match status" value="1"/>
</dbReference>
<evidence type="ECO:0000256" key="5">
    <source>
        <dbReference type="ARBA" id="ARBA00022553"/>
    </source>
</evidence>
<dbReference type="GO" id="GO:0043682">
    <property type="term" value="F:P-type divalent copper transporter activity"/>
    <property type="evidence" value="ECO:0007669"/>
    <property type="project" value="TreeGrafter"/>
</dbReference>
<keyword evidence="5" id="KW-0597">Phosphoprotein</keyword>
<keyword evidence="3" id="KW-0813">Transport</keyword>
<organism evidence="17 18">
    <name type="scientific">Shewanella psychrophila</name>
    <dbReference type="NCBI Taxonomy" id="225848"/>
    <lineage>
        <taxon>Bacteria</taxon>
        <taxon>Pseudomonadati</taxon>
        <taxon>Pseudomonadota</taxon>
        <taxon>Gammaproteobacteria</taxon>
        <taxon>Alteromonadales</taxon>
        <taxon>Shewanellaceae</taxon>
        <taxon>Shewanella</taxon>
    </lineage>
</organism>